<feature type="compositionally biased region" description="Basic and acidic residues" evidence="1">
    <location>
        <begin position="17"/>
        <end position="32"/>
    </location>
</feature>
<comment type="caution">
    <text evidence="2">The sequence shown here is derived from an EMBL/GenBank/DDBJ whole genome shotgun (WGS) entry which is preliminary data.</text>
</comment>
<proteinExistence type="predicted"/>
<evidence type="ECO:0000313" key="2">
    <source>
        <dbReference type="EMBL" id="KAK7816548.1"/>
    </source>
</evidence>
<feature type="region of interest" description="Disordered" evidence="1">
    <location>
        <begin position="1"/>
        <end position="89"/>
    </location>
</feature>
<keyword evidence="3" id="KW-1185">Reference proteome</keyword>
<reference evidence="2 3" key="1">
    <citation type="journal article" date="2018" name="Sci. Data">
        <title>The draft genome sequence of cork oak.</title>
        <authorList>
            <person name="Ramos A.M."/>
            <person name="Usie A."/>
            <person name="Barbosa P."/>
            <person name="Barros P.M."/>
            <person name="Capote T."/>
            <person name="Chaves I."/>
            <person name="Simoes F."/>
            <person name="Abreu I."/>
            <person name="Carrasquinho I."/>
            <person name="Faro C."/>
            <person name="Guimaraes J.B."/>
            <person name="Mendonca D."/>
            <person name="Nobrega F."/>
            <person name="Rodrigues L."/>
            <person name="Saibo N.J.M."/>
            <person name="Varela M.C."/>
            <person name="Egas C."/>
            <person name="Matos J."/>
            <person name="Miguel C.M."/>
            <person name="Oliveira M.M."/>
            <person name="Ricardo C.P."/>
            <person name="Goncalves S."/>
        </authorList>
    </citation>
    <scope>NUCLEOTIDE SEQUENCE [LARGE SCALE GENOMIC DNA]</scope>
    <source>
        <strain evidence="3">cv. HL8</strain>
    </source>
</reference>
<evidence type="ECO:0000313" key="3">
    <source>
        <dbReference type="Proteomes" id="UP000237347"/>
    </source>
</evidence>
<organism evidence="2 3">
    <name type="scientific">Quercus suber</name>
    <name type="common">Cork oak</name>
    <dbReference type="NCBI Taxonomy" id="58331"/>
    <lineage>
        <taxon>Eukaryota</taxon>
        <taxon>Viridiplantae</taxon>
        <taxon>Streptophyta</taxon>
        <taxon>Embryophyta</taxon>
        <taxon>Tracheophyta</taxon>
        <taxon>Spermatophyta</taxon>
        <taxon>Magnoliopsida</taxon>
        <taxon>eudicotyledons</taxon>
        <taxon>Gunneridae</taxon>
        <taxon>Pentapetalae</taxon>
        <taxon>rosids</taxon>
        <taxon>fabids</taxon>
        <taxon>Fagales</taxon>
        <taxon>Fagaceae</taxon>
        <taxon>Quercus</taxon>
    </lineage>
</organism>
<sequence length="199" mass="22935">MRKEWYQLQKQKQKQNPAEETKRSKATSENEAKKKRKERDPSQTQSRCHHTQEKSIADSSLSQLSASHTQTGNDHTSAATVATRDPPLAQIHGQMMMTKSMKEYLSRELIEIASLALIKSKRLITCLQSPRFLNQYHTRTLCSLPDPAITNELDNQVLVESKAWSRTVILNKPSVLNCLSTTMRERKLWDVEERWKSDV</sequence>
<dbReference type="AlphaFoldDB" id="A0AAW0IQ11"/>
<dbReference type="EMBL" id="PKMF04000933">
    <property type="protein sequence ID" value="KAK7816548.1"/>
    <property type="molecule type" value="Genomic_DNA"/>
</dbReference>
<evidence type="ECO:0000256" key="1">
    <source>
        <dbReference type="SAM" id="MobiDB-lite"/>
    </source>
</evidence>
<accession>A0AAW0IQ11</accession>
<gene>
    <name evidence="2" type="ORF">CFP56_043937</name>
</gene>
<protein>
    <submittedName>
        <fullName evidence="2">Uncharacterized protein</fullName>
    </submittedName>
</protein>
<name>A0AAW0IQ11_QUESU</name>
<dbReference type="Proteomes" id="UP000237347">
    <property type="component" value="Unassembled WGS sequence"/>
</dbReference>
<feature type="compositionally biased region" description="Polar residues" evidence="1">
    <location>
        <begin position="57"/>
        <end position="80"/>
    </location>
</feature>